<keyword evidence="1" id="KW-1133">Transmembrane helix</keyword>
<keyword evidence="1" id="KW-0472">Membrane</keyword>
<dbReference type="STRING" id="1121256.SAMN02746089_00025"/>
<dbReference type="PIRSF" id="PIRSF029895">
    <property type="entry name" value="SpoIV"/>
    <property type="match status" value="1"/>
</dbReference>
<evidence type="ECO:0000256" key="1">
    <source>
        <dbReference type="SAM" id="Phobius"/>
    </source>
</evidence>
<keyword evidence="1" id="KW-0812">Transmembrane</keyword>
<evidence type="ECO:0000313" key="2">
    <source>
        <dbReference type="EMBL" id="SHE30466.1"/>
    </source>
</evidence>
<accession>A0A1M4SE37</accession>
<dbReference type="Pfam" id="PF06898">
    <property type="entry name" value="YqfD"/>
    <property type="match status" value="1"/>
</dbReference>
<dbReference type="NCBIfam" id="TIGR02876">
    <property type="entry name" value="spore_yqfD"/>
    <property type="match status" value="1"/>
</dbReference>
<organism evidence="2 3">
    <name type="scientific">Caldanaerobius fijiensis DSM 17918</name>
    <dbReference type="NCBI Taxonomy" id="1121256"/>
    <lineage>
        <taxon>Bacteria</taxon>
        <taxon>Bacillati</taxon>
        <taxon>Bacillota</taxon>
        <taxon>Clostridia</taxon>
        <taxon>Thermoanaerobacterales</taxon>
        <taxon>Thermoanaerobacteraceae</taxon>
        <taxon>Caldanaerobius</taxon>
    </lineage>
</organism>
<keyword evidence="3" id="KW-1185">Reference proteome</keyword>
<evidence type="ECO:0000313" key="3">
    <source>
        <dbReference type="Proteomes" id="UP000184088"/>
    </source>
</evidence>
<sequence>MLRNNVWNYLKGYVNIRIDGLSIEKFINMAVTRKIWLKDVKRLSNTSMLATVSIRGFFALRPVARKLKLKISIVDKNGYPFLLSKIKRRKVFVFGIIFCFLFVMYISSFIWVIDIHGNEKVSTKTIEEVLARCGVKPGVFKYGIKPSEIERKLLIDIDDLAWAGVMIQGTRISVSVVEKKKPPKVKTDNAPSNIVASKDAIIDRIITFQGDPVVKDGDTVKAGQILVTGIIQREGVPTRFVHSSAIIDARTWYEEEAMIPIKDSKFVDTDKKMANLWLDVNEKVFPIYVREVPYKYYSKSISRTPILWYGDKKFPLWIVKETYKEKRLVEKSMPPEVARKKAEEMAYEKVYKKLPHNAIIISKKVIASSVYNGVARAKVLVEVKEDIARQEKIEVKEEYVERINDSNR</sequence>
<dbReference type="AlphaFoldDB" id="A0A1M4SE37"/>
<name>A0A1M4SE37_9THEO</name>
<dbReference type="Proteomes" id="UP000184088">
    <property type="component" value="Unassembled WGS sequence"/>
</dbReference>
<gene>
    <name evidence="2" type="ORF">SAMN02746089_00025</name>
</gene>
<reference evidence="2 3" key="1">
    <citation type="submission" date="2016-11" db="EMBL/GenBank/DDBJ databases">
        <authorList>
            <person name="Jaros S."/>
            <person name="Januszkiewicz K."/>
            <person name="Wedrychowicz H."/>
        </authorList>
    </citation>
    <scope>NUCLEOTIDE SEQUENCE [LARGE SCALE GENOMIC DNA]</scope>
    <source>
        <strain evidence="2 3">DSM 17918</strain>
    </source>
</reference>
<proteinExistence type="predicted"/>
<dbReference type="EMBL" id="FQVH01000001">
    <property type="protein sequence ID" value="SHE30466.1"/>
    <property type="molecule type" value="Genomic_DNA"/>
</dbReference>
<dbReference type="InterPro" id="IPR010690">
    <property type="entry name" value="YqfD"/>
</dbReference>
<protein>
    <submittedName>
        <fullName evidence="2">Similar to stage IV sporulation protein</fullName>
    </submittedName>
</protein>
<feature type="transmembrane region" description="Helical" evidence="1">
    <location>
        <begin position="91"/>
        <end position="113"/>
    </location>
</feature>